<sequence>MRRRRAGVPQNSSIDGVQPVSERTFRRLGAGAVLLALTAVLVPVLFGGQSMLIAQSAVLSCAAAAAAVVGAVGVARTRGRERLWRALLELFLIFVVFGAADWTYRYPRQHQTMPLGPAEALFLVPAALALAGLLWLPVESGRRDDPALSPGREGRPRYSDALVVLDGLVVVASMLLIVWIAALGRIVGSGVHGWPFVTAMAFPLWGMLAVTEVVLLGAFRPPRNGRALLLIGLGLAIQILPDSAVVILTLHRAQSVETTAPYWAGLAIAPLLIALGLVVPERRRSPQRTRDQALITPSWLGRPSWPWIHVYVPYLPLTVTVAIILGLAASGAALGGVLLYLALILAMLVAFRQLVTVAQNVRLLVEVQAAQVRLRYQAFHDLLTGLPNRAYFTGELERAVGEHRSVGRPVTVMFVDLDDFKSVNDTLGHAAGDDLLAGVADRLRGAVRGNDLVARLGGDEFAVLLAEADQACDPAITADRVGQKVLAAMGPAFSLHGHRRNVHASVGLAMADSEAPVEVAEQLLHRADSAMYAAKRGAKGGLVRDHLHRPAAVRIREVSDSAVATLASGATMGSLAVCYQPIRCLEDGRIVAVEASLCRAGSCDLAPPAPDLLTAAERDGSTDELHNRLLDRACHDLRVVRQRLRAPVRLHVNVPPERVDDEALADLVRESLRRHHLNAHALVLEIASAARVPDLATARPYLEQLARMGVRIALDDVGADDSSLGALHKWPLTLIKLTPELSADLLAADQPAERRLRAVRSALIGIATATGMTVAADGIVTEPQLAALRTAGCELGQGDLLGPPQTLPRLARTASPVTTTSVSPEHDS</sequence>
<organism evidence="5 6">
    <name type="scientific">Pseudofrankia inefficax (strain DSM 45817 / CECT 9037 / DDB 130130 / EuI1c)</name>
    <name type="common">Frankia inefficax</name>
    <dbReference type="NCBI Taxonomy" id="298654"/>
    <lineage>
        <taxon>Bacteria</taxon>
        <taxon>Bacillati</taxon>
        <taxon>Actinomycetota</taxon>
        <taxon>Actinomycetes</taxon>
        <taxon>Frankiales</taxon>
        <taxon>Frankiaceae</taxon>
        <taxon>Pseudofrankia</taxon>
    </lineage>
</organism>
<evidence type="ECO:0000256" key="1">
    <source>
        <dbReference type="SAM" id="MobiDB-lite"/>
    </source>
</evidence>
<dbReference type="SUPFAM" id="SSF55073">
    <property type="entry name" value="Nucleotide cyclase"/>
    <property type="match status" value="1"/>
</dbReference>
<gene>
    <name evidence="5" type="ordered locus">FraEuI1c_4024</name>
</gene>
<reference evidence="5 6" key="1">
    <citation type="submission" date="2010-10" db="EMBL/GenBank/DDBJ databases">
        <title>Complete sequence of Frankia sp. EuI1c.</title>
        <authorList>
            <consortium name="US DOE Joint Genome Institute"/>
            <person name="Lucas S."/>
            <person name="Copeland A."/>
            <person name="Lapidus A."/>
            <person name="Cheng J.-F."/>
            <person name="Bruce D."/>
            <person name="Goodwin L."/>
            <person name="Pitluck S."/>
            <person name="Chertkov O."/>
            <person name="Detter J.C."/>
            <person name="Han C."/>
            <person name="Tapia R."/>
            <person name="Land M."/>
            <person name="Hauser L."/>
            <person name="Jeffries C."/>
            <person name="Kyrpides N."/>
            <person name="Ivanova N."/>
            <person name="Mikhailova N."/>
            <person name="Beauchemin N."/>
            <person name="Sen A."/>
            <person name="Sur S.A."/>
            <person name="Gtari M."/>
            <person name="Wall L."/>
            <person name="Tisa L."/>
            <person name="Woyke T."/>
        </authorList>
    </citation>
    <scope>NUCLEOTIDE SEQUENCE [LARGE SCALE GENOMIC DNA]</scope>
    <source>
        <strain evidence="6">DSM 45817 / CECT 9037 / EuI1c</strain>
    </source>
</reference>
<keyword evidence="2" id="KW-0472">Membrane</keyword>
<keyword evidence="2" id="KW-1133">Transmembrane helix</keyword>
<dbReference type="SUPFAM" id="SSF141868">
    <property type="entry name" value="EAL domain-like"/>
    <property type="match status" value="1"/>
</dbReference>
<dbReference type="STRING" id="298654.FraEuI1c_4024"/>
<dbReference type="PROSITE" id="PS50887">
    <property type="entry name" value="GGDEF"/>
    <property type="match status" value="1"/>
</dbReference>
<name>E3J7X9_PSEI1</name>
<feature type="domain" description="EAL" evidence="3">
    <location>
        <begin position="559"/>
        <end position="818"/>
    </location>
</feature>
<evidence type="ECO:0000259" key="4">
    <source>
        <dbReference type="PROSITE" id="PS50887"/>
    </source>
</evidence>
<feature type="transmembrane region" description="Helical" evidence="2">
    <location>
        <begin position="158"/>
        <end position="182"/>
    </location>
</feature>
<dbReference type="NCBIfam" id="TIGR00254">
    <property type="entry name" value="GGDEF"/>
    <property type="match status" value="1"/>
</dbReference>
<dbReference type="SMART" id="SM00267">
    <property type="entry name" value="GGDEF"/>
    <property type="match status" value="1"/>
</dbReference>
<keyword evidence="2" id="KW-0812">Transmembrane</keyword>
<dbReference type="AlphaFoldDB" id="E3J7X9"/>
<feature type="transmembrane region" description="Helical" evidence="2">
    <location>
        <begin position="82"/>
        <end position="100"/>
    </location>
</feature>
<dbReference type="PANTHER" id="PTHR44757:SF2">
    <property type="entry name" value="BIOFILM ARCHITECTURE MAINTENANCE PROTEIN MBAA"/>
    <property type="match status" value="1"/>
</dbReference>
<dbReference type="CDD" id="cd01949">
    <property type="entry name" value="GGDEF"/>
    <property type="match status" value="1"/>
</dbReference>
<feature type="transmembrane region" description="Helical" evidence="2">
    <location>
        <begin position="28"/>
        <end position="46"/>
    </location>
</feature>
<dbReference type="InterPro" id="IPR001633">
    <property type="entry name" value="EAL_dom"/>
</dbReference>
<dbReference type="EMBL" id="CP002299">
    <property type="protein sequence ID" value="ADP82027.1"/>
    <property type="molecule type" value="Genomic_DNA"/>
</dbReference>
<feature type="transmembrane region" description="Helical" evidence="2">
    <location>
        <begin position="120"/>
        <end position="138"/>
    </location>
</feature>
<dbReference type="InterPro" id="IPR035919">
    <property type="entry name" value="EAL_sf"/>
</dbReference>
<dbReference type="PANTHER" id="PTHR44757">
    <property type="entry name" value="DIGUANYLATE CYCLASE DGCP"/>
    <property type="match status" value="1"/>
</dbReference>
<feature type="transmembrane region" description="Helical" evidence="2">
    <location>
        <begin position="194"/>
        <end position="215"/>
    </location>
</feature>
<dbReference type="Proteomes" id="UP000002484">
    <property type="component" value="Chromosome"/>
</dbReference>
<dbReference type="KEGG" id="fri:FraEuI1c_4024"/>
<feature type="transmembrane region" description="Helical" evidence="2">
    <location>
        <begin position="262"/>
        <end position="280"/>
    </location>
</feature>
<dbReference type="CDD" id="cd01948">
    <property type="entry name" value="EAL"/>
    <property type="match status" value="1"/>
</dbReference>
<evidence type="ECO:0000256" key="2">
    <source>
        <dbReference type="SAM" id="Phobius"/>
    </source>
</evidence>
<evidence type="ECO:0000259" key="3">
    <source>
        <dbReference type="PROSITE" id="PS50883"/>
    </source>
</evidence>
<evidence type="ECO:0000313" key="6">
    <source>
        <dbReference type="Proteomes" id="UP000002484"/>
    </source>
</evidence>
<dbReference type="SMART" id="SM00052">
    <property type="entry name" value="EAL"/>
    <property type="match status" value="1"/>
</dbReference>
<dbReference type="InterPro" id="IPR000160">
    <property type="entry name" value="GGDEF_dom"/>
</dbReference>
<protein>
    <submittedName>
        <fullName evidence="5">Diguanylate cyclase/phosphodiesterase</fullName>
    </submittedName>
</protein>
<dbReference type="PROSITE" id="PS50883">
    <property type="entry name" value="EAL"/>
    <property type="match status" value="1"/>
</dbReference>
<feature type="compositionally biased region" description="Low complexity" evidence="1">
    <location>
        <begin position="815"/>
        <end position="828"/>
    </location>
</feature>
<dbReference type="OrthoDB" id="3209451at2"/>
<dbReference type="Gene3D" id="3.30.70.270">
    <property type="match status" value="1"/>
</dbReference>
<feature type="region of interest" description="Disordered" evidence="1">
    <location>
        <begin position="800"/>
        <end position="828"/>
    </location>
</feature>
<dbReference type="InterPro" id="IPR029787">
    <property type="entry name" value="Nucleotide_cyclase"/>
</dbReference>
<dbReference type="Gene3D" id="3.20.20.450">
    <property type="entry name" value="EAL domain"/>
    <property type="match status" value="1"/>
</dbReference>
<dbReference type="Pfam" id="PF00990">
    <property type="entry name" value="GGDEF"/>
    <property type="match status" value="1"/>
</dbReference>
<accession>E3J7X9</accession>
<dbReference type="InterPro" id="IPR052155">
    <property type="entry name" value="Biofilm_reg_signaling"/>
</dbReference>
<dbReference type="HOGENOM" id="CLU_000445_129_3_11"/>
<feature type="transmembrane region" description="Helical" evidence="2">
    <location>
        <begin position="52"/>
        <end position="75"/>
    </location>
</feature>
<dbReference type="InParanoid" id="E3J7X9"/>
<proteinExistence type="predicted"/>
<feature type="domain" description="GGDEF" evidence="4">
    <location>
        <begin position="408"/>
        <end position="547"/>
    </location>
</feature>
<dbReference type="InterPro" id="IPR043128">
    <property type="entry name" value="Rev_trsase/Diguanyl_cyclase"/>
</dbReference>
<keyword evidence="6" id="KW-1185">Reference proteome</keyword>
<dbReference type="Pfam" id="PF00563">
    <property type="entry name" value="EAL"/>
    <property type="match status" value="1"/>
</dbReference>
<dbReference type="eggNOG" id="COG5001">
    <property type="taxonomic scope" value="Bacteria"/>
</dbReference>
<feature type="transmembrane region" description="Helical" evidence="2">
    <location>
        <begin position="227"/>
        <end position="250"/>
    </location>
</feature>
<evidence type="ECO:0000313" key="5">
    <source>
        <dbReference type="EMBL" id="ADP82027.1"/>
    </source>
</evidence>